<feature type="region of interest" description="Disordered" evidence="1">
    <location>
        <begin position="259"/>
        <end position="290"/>
    </location>
</feature>
<dbReference type="CDD" id="cd00048">
    <property type="entry name" value="DSRM_SF"/>
    <property type="match status" value="1"/>
</dbReference>
<reference evidence="2 3" key="1">
    <citation type="submission" date="2009-11" db="EMBL/GenBank/DDBJ databases">
        <title>Annotation of Allomyces macrogynus ATCC 38327.</title>
        <authorList>
            <consortium name="The Broad Institute Genome Sequencing Platform"/>
            <person name="Russ C."/>
            <person name="Cuomo C."/>
            <person name="Burger G."/>
            <person name="Gray M.W."/>
            <person name="Holland P.W.H."/>
            <person name="King N."/>
            <person name="Lang F.B.F."/>
            <person name="Roger A.J."/>
            <person name="Ruiz-Trillo I."/>
            <person name="Young S.K."/>
            <person name="Zeng Q."/>
            <person name="Gargeya S."/>
            <person name="Fitzgerald M."/>
            <person name="Haas B."/>
            <person name="Abouelleil A."/>
            <person name="Alvarado L."/>
            <person name="Arachchi H.M."/>
            <person name="Berlin A."/>
            <person name="Chapman S.B."/>
            <person name="Gearin G."/>
            <person name="Goldberg J."/>
            <person name="Griggs A."/>
            <person name="Gujja S."/>
            <person name="Hansen M."/>
            <person name="Heiman D."/>
            <person name="Howarth C."/>
            <person name="Larimer J."/>
            <person name="Lui A."/>
            <person name="MacDonald P.J.P."/>
            <person name="McCowen C."/>
            <person name="Montmayeur A."/>
            <person name="Murphy C."/>
            <person name="Neiman D."/>
            <person name="Pearson M."/>
            <person name="Priest M."/>
            <person name="Roberts A."/>
            <person name="Saif S."/>
            <person name="Shea T."/>
            <person name="Sisk P."/>
            <person name="Stolte C."/>
            <person name="Sykes S."/>
            <person name="Wortman J."/>
            <person name="Nusbaum C."/>
            <person name="Birren B."/>
        </authorList>
    </citation>
    <scope>NUCLEOTIDE SEQUENCE [LARGE SCALE GENOMIC DNA]</scope>
    <source>
        <strain evidence="2 3">ATCC 38327</strain>
    </source>
</reference>
<gene>
    <name evidence="2" type="ORF">AMAG_12138</name>
</gene>
<sequence>MTSMRTDTVPHVGGPSAPAATGWLSVSVIAASVPPSAATAPTLAWESTAVPRTDLPAPSTAASAPAPVSVPAPVAASPAPDATSLPPAAAGLTGFDPSVSYIDKLTEYCSQYNIAMPTFEKLEATSTVSPRFGCRVTYGPDTHRETVASPHPAGSRPPGADAAWWPAHLASLPAWPASPIAGLAARTASVASWVPSLGPAHLPVRPPILVSFDDVSLTAAWGSAIAHARAPIPTPFDDPALVAPVAAWTPSLSTHARARPSIPASFDDTPSAPPATTTPAAWTSSSTTPSVSLPPTAVALIPTLLASRTDTFAALTQVAAAAGALAPRRFATQSSRSLGPVERSGAAGCVRVASWGSTGWCHTVRMNGGTRRSGKRRRLRGGGW</sequence>
<organism evidence="2 3">
    <name type="scientific">Allomyces macrogynus (strain ATCC 38327)</name>
    <name type="common">Allomyces javanicus var. macrogynus</name>
    <dbReference type="NCBI Taxonomy" id="578462"/>
    <lineage>
        <taxon>Eukaryota</taxon>
        <taxon>Fungi</taxon>
        <taxon>Fungi incertae sedis</taxon>
        <taxon>Blastocladiomycota</taxon>
        <taxon>Blastocladiomycetes</taxon>
        <taxon>Blastocladiales</taxon>
        <taxon>Blastocladiaceae</taxon>
        <taxon>Allomyces</taxon>
    </lineage>
</organism>
<keyword evidence="3" id="KW-1185">Reference proteome</keyword>
<reference evidence="3" key="2">
    <citation type="submission" date="2009-11" db="EMBL/GenBank/DDBJ databases">
        <title>The Genome Sequence of Allomyces macrogynus strain ATCC 38327.</title>
        <authorList>
            <consortium name="The Broad Institute Genome Sequencing Platform"/>
            <person name="Russ C."/>
            <person name="Cuomo C."/>
            <person name="Shea T."/>
            <person name="Young S.K."/>
            <person name="Zeng Q."/>
            <person name="Koehrsen M."/>
            <person name="Haas B."/>
            <person name="Borodovsky M."/>
            <person name="Guigo R."/>
            <person name="Alvarado L."/>
            <person name="Berlin A."/>
            <person name="Borenstein D."/>
            <person name="Chen Z."/>
            <person name="Engels R."/>
            <person name="Freedman E."/>
            <person name="Gellesch M."/>
            <person name="Goldberg J."/>
            <person name="Griggs A."/>
            <person name="Gujja S."/>
            <person name="Heiman D."/>
            <person name="Hepburn T."/>
            <person name="Howarth C."/>
            <person name="Jen D."/>
            <person name="Larson L."/>
            <person name="Lewis B."/>
            <person name="Mehta T."/>
            <person name="Park D."/>
            <person name="Pearson M."/>
            <person name="Roberts A."/>
            <person name="Saif S."/>
            <person name="Shenoy N."/>
            <person name="Sisk P."/>
            <person name="Stolte C."/>
            <person name="Sykes S."/>
            <person name="Walk T."/>
            <person name="White J."/>
            <person name="Yandava C."/>
            <person name="Burger G."/>
            <person name="Gray M.W."/>
            <person name="Holland P.W.H."/>
            <person name="King N."/>
            <person name="Lang F.B.F."/>
            <person name="Roger A.J."/>
            <person name="Ruiz-Trillo I."/>
            <person name="Lander E."/>
            <person name="Nusbaum C."/>
        </authorList>
    </citation>
    <scope>NUCLEOTIDE SEQUENCE [LARGE SCALE GENOMIC DNA]</scope>
    <source>
        <strain evidence="3">ATCC 38327</strain>
    </source>
</reference>
<evidence type="ECO:0000313" key="3">
    <source>
        <dbReference type="Proteomes" id="UP000054350"/>
    </source>
</evidence>
<evidence type="ECO:0000313" key="2">
    <source>
        <dbReference type="EMBL" id="KNE67062.1"/>
    </source>
</evidence>
<protein>
    <submittedName>
        <fullName evidence="2">Uncharacterized protein</fullName>
    </submittedName>
</protein>
<dbReference type="VEuPathDB" id="FungiDB:AMAG_12138"/>
<dbReference type="Proteomes" id="UP000054350">
    <property type="component" value="Unassembled WGS sequence"/>
</dbReference>
<evidence type="ECO:0000256" key="1">
    <source>
        <dbReference type="SAM" id="MobiDB-lite"/>
    </source>
</evidence>
<feature type="compositionally biased region" description="Low complexity" evidence="1">
    <location>
        <begin position="274"/>
        <end position="290"/>
    </location>
</feature>
<accession>A0A0L0SX34</accession>
<dbReference type="AlphaFoldDB" id="A0A0L0SX34"/>
<dbReference type="EMBL" id="GG745352">
    <property type="protein sequence ID" value="KNE67062.1"/>
    <property type="molecule type" value="Genomic_DNA"/>
</dbReference>
<proteinExistence type="predicted"/>
<name>A0A0L0SX34_ALLM3</name>